<name>A0A2P1PZ84_9GAMM</name>
<dbReference type="EMBL" id="CP027860">
    <property type="protein sequence ID" value="AVQ00154.1"/>
    <property type="molecule type" value="Genomic_DNA"/>
</dbReference>
<gene>
    <name evidence="1" type="ORF">C7S18_16645</name>
</gene>
<organism evidence="1 2">
    <name type="scientific">Ahniella affigens</name>
    <dbReference type="NCBI Taxonomy" id="2021234"/>
    <lineage>
        <taxon>Bacteria</taxon>
        <taxon>Pseudomonadati</taxon>
        <taxon>Pseudomonadota</taxon>
        <taxon>Gammaproteobacteria</taxon>
        <taxon>Lysobacterales</taxon>
        <taxon>Rhodanobacteraceae</taxon>
        <taxon>Ahniella</taxon>
    </lineage>
</organism>
<accession>A0A2P1PZ84</accession>
<dbReference type="OrthoDB" id="5294130at2"/>
<dbReference type="Proteomes" id="UP000241074">
    <property type="component" value="Chromosome"/>
</dbReference>
<evidence type="ECO:0000313" key="2">
    <source>
        <dbReference type="Proteomes" id="UP000241074"/>
    </source>
</evidence>
<reference evidence="1 2" key="2">
    <citation type="submission" date="2018-03" db="EMBL/GenBank/DDBJ databases">
        <authorList>
            <person name="Keele B.F."/>
        </authorList>
    </citation>
    <scope>NUCLEOTIDE SEQUENCE [LARGE SCALE GENOMIC DNA]</scope>
    <source>
        <strain evidence="1 2">D13</strain>
    </source>
</reference>
<protein>
    <submittedName>
        <fullName evidence="1">Uncharacterized protein</fullName>
    </submittedName>
</protein>
<sequence>MAETGLRDFEDAKQRAAEAFGIGGQAGLPSNLEIDAELRAYQRLFQSQSQPQALRRRREAALPAMQFFAQFEPRLVGAVLDGSADGFSAVCLHLFADDPRAVAWFLDDQRIPYESFERTFRQQDRQAYSVPAYRFERDGLEFDLTVFEVDALRHPPLDRISQKPMKRSDRQAVEKLLSTG</sequence>
<keyword evidence="2" id="KW-1185">Reference proteome</keyword>
<reference evidence="1 2" key="1">
    <citation type="submission" date="2018-03" db="EMBL/GenBank/DDBJ databases">
        <title>Ahniella affigens gen. nov., sp. nov., a gammaproteobacterium isolated from sandy soil near a stream.</title>
        <authorList>
            <person name="Ko Y."/>
            <person name="Kim J.-H."/>
        </authorList>
    </citation>
    <scope>NUCLEOTIDE SEQUENCE [LARGE SCALE GENOMIC DNA]</scope>
    <source>
        <strain evidence="1 2">D13</strain>
    </source>
</reference>
<evidence type="ECO:0000313" key="1">
    <source>
        <dbReference type="EMBL" id="AVQ00154.1"/>
    </source>
</evidence>
<dbReference type="KEGG" id="xba:C7S18_16645"/>
<proteinExistence type="predicted"/>
<dbReference type="AlphaFoldDB" id="A0A2P1PZ84"/>